<dbReference type="PANTHER" id="PTHR24056">
    <property type="entry name" value="CELL DIVISION PROTEIN KINASE"/>
    <property type="match status" value="1"/>
</dbReference>
<keyword evidence="6 7" id="KW-0067">ATP-binding</keyword>
<reference evidence="10 11" key="1">
    <citation type="journal article" date="2018" name="Science">
        <title>The opium poppy genome and morphinan production.</title>
        <authorList>
            <person name="Guo L."/>
            <person name="Winzer T."/>
            <person name="Yang X."/>
            <person name="Li Y."/>
            <person name="Ning Z."/>
            <person name="He Z."/>
            <person name="Teodor R."/>
            <person name="Lu Y."/>
            <person name="Bowser T.A."/>
            <person name="Graham I.A."/>
            <person name="Ye K."/>
        </authorList>
    </citation>
    <scope>NUCLEOTIDE SEQUENCE [LARGE SCALE GENOMIC DNA]</scope>
    <source>
        <strain evidence="11">cv. HN1</strain>
        <tissue evidence="10">Leaves</tissue>
    </source>
</reference>
<sequence>MGCICSKGAKDYDDENQKLSSTKYSKRDEAVEAEGNNGNGFSISKPPSQENLIPIPVTLDLEDQKSVAVGRGGGGGTHQRRATVDIEYKGGGGGAGGKHHQQPFSRAVSLVPNGVKGEQIAAGWPIWLTSVAAEAIQGWVPRKADSFEKLDKIGQGTYSNVYKARDLETGKMVALKKVRFVNMDPESVRFMAREIHILRKLDHPNIVKLEGLITSRMSSSLYLVFEYMEHDLAGLSSSPGTKFTEPQIKCYMKQLLCGLEHCHSRGILHRDIKGSNLLLDNNGILRIADFGLATTFTPNQTQPLTSRVVTLWYRPPELLLGTTEYGVAVDLWSSGCILAELFAGKPIMPGRTEVEQLHKIFKLCGSPADDYWKKKKLPHATIFKPQHPYKRCIAETFKSFPSTALALLDVLLAIEPEDRGTASSALKSDFFTTKPLPCDPSSLPKYAPSKEFDVKLRDAEARRQKGATGKGRGSEAGKDKSKEADMQKLQGQANPRSNTQEEGGTGLHIEGHKGTAQIGSTNHKAIHYGSTTNGGPELRSQRSYMHQAVDKVPNLTARSTAQWDNPRHRSTDAHRLGPQLSIHYDNFDDAEPFVKGKWNKHGAASAQKKDDKVFHKDSMQAYAPKKSRMHYSGPLMPPGGNIEEMLKEHERQIQQAVRKARLGKAKSKEYGDESDQIESLNGHRKIGSDDPHLDVRYLVANRENTKMQPLQDIEKVHHFDGYVLKPKYFRRQKRNYFSWTGVGCGQTSGKMVLEKCEMDEEEEEEEKGLLHELHHFDCKQSQT</sequence>
<dbReference type="PROSITE" id="PS00107">
    <property type="entry name" value="PROTEIN_KINASE_ATP"/>
    <property type="match status" value="1"/>
</dbReference>
<dbReference type="STRING" id="3469.A0A4Y7JRP7"/>
<dbReference type="EMBL" id="CM010719">
    <property type="protein sequence ID" value="RZC62621.1"/>
    <property type="molecule type" value="Genomic_DNA"/>
</dbReference>
<dbReference type="PANTHER" id="PTHR24056:SF397">
    <property type="entry name" value="OS11G0242500 PROTEIN"/>
    <property type="match status" value="1"/>
</dbReference>
<evidence type="ECO:0000256" key="1">
    <source>
        <dbReference type="ARBA" id="ARBA00006485"/>
    </source>
</evidence>
<proteinExistence type="inferred from homology"/>
<evidence type="ECO:0000256" key="7">
    <source>
        <dbReference type="PROSITE-ProRule" id="PRU10141"/>
    </source>
</evidence>
<dbReference type="PROSITE" id="PS50011">
    <property type="entry name" value="PROTEIN_KINASE_DOM"/>
    <property type="match status" value="1"/>
</dbReference>
<dbReference type="Gene3D" id="1.10.510.10">
    <property type="entry name" value="Transferase(Phosphotransferase) domain 1"/>
    <property type="match status" value="1"/>
</dbReference>
<feature type="region of interest" description="Disordered" evidence="8">
    <location>
        <begin position="662"/>
        <end position="688"/>
    </location>
</feature>
<feature type="domain" description="Protein kinase" evidence="9">
    <location>
        <begin position="147"/>
        <end position="431"/>
    </location>
</feature>
<dbReference type="InterPro" id="IPR011009">
    <property type="entry name" value="Kinase-like_dom_sf"/>
</dbReference>
<dbReference type="OMA" id="WLEGHRI"/>
<feature type="compositionally biased region" description="Polar residues" evidence="8">
    <location>
        <begin position="39"/>
        <end position="49"/>
    </location>
</feature>
<evidence type="ECO:0000256" key="6">
    <source>
        <dbReference type="ARBA" id="ARBA00022840"/>
    </source>
</evidence>
<evidence type="ECO:0000256" key="4">
    <source>
        <dbReference type="ARBA" id="ARBA00022741"/>
    </source>
</evidence>
<feature type="compositionally biased region" description="Basic and acidic residues" evidence="8">
    <location>
        <begin position="8"/>
        <end position="17"/>
    </location>
</feature>
<dbReference type="GO" id="GO:0000307">
    <property type="term" value="C:cyclin-dependent protein kinase holoenzyme complex"/>
    <property type="evidence" value="ECO:0007669"/>
    <property type="project" value="TreeGrafter"/>
</dbReference>
<name>A0A4Y7JRP7_PAPSO</name>
<keyword evidence="4 7" id="KW-0547">Nucleotide-binding</keyword>
<evidence type="ECO:0000256" key="5">
    <source>
        <dbReference type="ARBA" id="ARBA00022777"/>
    </source>
</evidence>
<keyword evidence="5" id="KW-0418">Kinase</keyword>
<dbReference type="InterPro" id="IPR008271">
    <property type="entry name" value="Ser/Thr_kinase_AS"/>
</dbReference>
<dbReference type="AlphaFoldDB" id="A0A4Y7JRP7"/>
<evidence type="ECO:0000259" key="9">
    <source>
        <dbReference type="PROSITE" id="PS50011"/>
    </source>
</evidence>
<dbReference type="InterPro" id="IPR017441">
    <property type="entry name" value="Protein_kinase_ATP_BS"/>
</dbReference>
<keyword evidence="11" id="KW-1185">Reference proteome</keyword>
<dbReference type="CDD" id="cd07840">
    <property type="entry name" value="STKc_CDK9_like"/>
    <property type="match status" value="1"/>
</dbReference>
<evidence type="ECO:0000313" key="11">
    <source>
        <dbReference type="Proteomes" id="UP000316621"/>
    </source>
</evidence>
<feature type="compositionally biased region" description="Polar residues" evidence="8">
    <location>
        <begin position="489"/>
        <end position="502"/>
    </location>
</feature>
<dbReference type="SMART" id="SM00220">
    <property type="entry name" value="S_TKc"/>
    <property type="match status" value="1"/>
</dbReference>
<protein>
    <recommendedName>
        <fullName evidence="9">Protein kinase domain-containing protein</fullName>
    </recommendedName>
</protein>
<dbReference type="GO" id="GO:0005634">
    <property type="term" value="C:nucleus"/>
    <property type="evidence" value="ECO:0007669"/>
    <property type="project" value="TreeGrafter"/>
</dbReference>
<dbReference type="Pfam" id="PF00069">
    <property type="entry name" value="Pkinase"/>
    <property type="match status" value="1"/>
</dbReference>
<dbReference type="PROSITE" id="PS00108">
    <property type="entry name" value="PROTEIN_KINASE_ST"/>
    <property type="match status" value="1"/>
</dbReference>
<feature type="region of interest" description="Disordered" evidence="8">
    <location>
        <begin position="1"/>
        <end position="49"/>
    </location>
</feature>
<dbReference type="FunFam" id="3.30.200.20:FF:000021">
    <property type="entry name" value="probable serine/threonine-protein kinase At1g54610"/>
    <property type="match status" value="1"/>
</dbReference>
<organism evidence="10 11">
    <name type="scientific">Papaver somniferum</name>
    <name type="common">Opium poppy</name>
    <dbReference type="NCBI Taxonomy" id="3469"/>
    <lineage>
        <taxon>Eukaryota</taxon>
        <taxon>Viridiplantae</taxon>
        <taxon>Streptophyta</taxon>
        <taxon>Embryophyta</taxon>
        <taxon>Tracheophyta</taxon>
        <taxon>Spermatophyta</taxon>
        <taxon>Magnoliopsida</taxon>
        <taxon>Ranunculales</taxon>
        <taxon>Papaveraceae</taxon>
        <taxon>Papaveroideae</taxon>
        <taxon>Papaver</taxon>
    </lineage>
</organism>
<dbReference type="GO" id="GO:0005524">
    <property type="term" value="F:ATP binding"/>
    <property type="evidence" value="ECO:0007669"/>
    <property type="project" value="UniProtKB-UniRule"/>
</dbReference>
<evidence type="ECO:0000256" key="8">
    <source>
        <dbReference type="SAM" id="MobiDB-lite"/>
    </source>
</evidence>
<comment type="similarity">
    <text evidence="1">Belongs to the protein kinase superfamily. CMGC Ser/Thr protein kinase family. CDC2/CDKX subfamily.</text>
</comment>
<evidence type="ECO:0000256" key="3">
    <source>
        <dbReference type="ARBA" id="ARBA00022679"/>
    </source>
</evidence>
<dbReference type="SUPFAM" id="SSF56112">
    <property type="entry name" value="Protein kinase-like (PK-like)"/>
    <property type="match status" value="1"/>
</dbReference>
<dbReference type="GO" id="GO:0032968">
    <property type="term" value="P:positive regulation of transcription elongation by RNA polymerase II"/>
    <property type="evidence" value="ECO:0007669"/>
    <property type="project" value="TreeGrafter"/>
</dbReference>
<dbReference type="Gramene" id="RZC62621">
    <property type="protein sequence ID" value="RZC62621"/>
    <property type="gene ID" value="C5167_024399"/>
</dbReference>
<feature type="compositionally biased region" description="Basic and acidic residues" evidence="8">
    <location>
        <begin position="472"/>
        <end position="486"/>
    </location>
</feature>
<dbReference type="InterPro" id="IPR050108">
    <property type="entry name" value="CDK"/>
</dbReference>
<keyword evidence="2" id="KW-0723">Serine/threonine-protein kinase</keyword>
<keyword evidence="3" id="KW-0808">Transferase</keyword>
<dbReference type="FunFam" id="1.10.510.10:FF:000043">
    <property type="entry name" value="probable serine/threonine-protein kinase At1g54610"/>
    <property type="match status" value="1"/>
</dbReference>
<feature type="binding site" evidence="7">
    <location>
        <position position="176"/>
    </location>
    <ligand>
        <name>ATP</name>
        <dbReference type="ChEBI" id="CHEBI:30616"/>
    </ligand>
</feature>
<accession>A0A4Y7JRP7</accession>
<dbReference type="Proteomes" id="UP000316621">
    <property type="component" value="Chromosome 5"/>
</dbReference>
<dbReference type="InterPro" id="IPR000719">
    <property type="entry name" value="Prot_kinase_dom"/>
</dbReference>
<gene>
    <name evidence="10" type="ORF">C5167_024399</name>
</gene>
<evidence type="ECO:0000256" key="2">
    <source>
        <dbReference type="ARBA" id="ARBA00022527"/>
    </source>
</evidence>
<dbReference type="GO" id="GO:0008353">
    <property type="term" value="F:RNA polymerase II CTD heptapeptide repeat kinase activity"/>
    <property type="evidence" value="ECO:0007669"/>
    <property type="project" value="TreeGrafter"/>
</dbReference>
<feature type="region of interest" description="Disordered" evidence="8">
    <location>
        <begin position="461"/>
        <end position="513"/>
    </location>
</feature>
<dbReference type="Gene3D" id="3.30.200.20">
    <property type="entry name" value="Phosphorylase Kinase, domain 1"/>
    <property type="match status" value="1"/>
</dbReference>
<evidence type="ECO:0000313" key="10">
    <source>
        <dbReference type="EMBL" id="RZC62621.1"/>
    </source>
</evidence>